<keyword evidence="4 7" id="KW-0406">Ion transport</keyword>
<evidence type="ECO:0000313" key="9">
    <source>
        <dbReference type="Proteomes" id="UP001220610"/>
    </source>
</evidence>
<sequence length="187" mass="20872">MPNPRLAGRYAKSLVDLALERGQLEEVYSDMLWLQQACNTSRDFLSLLRSPVIKADKKLAIVEGIAAGRLTELTAGFLRLTINKGRESNLPEIIAAFVQQYKDHKGIHTVKLTTAVAASDALKEQIISVVQEQTALRNIELEAEVDETIIGGFKLEIGDSLIDASVLYDLNKIRTQFLKNDFVFNIR</sequence>
<keyword evidence="3 7" id="KW-0375">Hydrogen ion transport</keyword>
<dbReference type="PRINTS" id="PR00125">
    <property type="entry name" value="ATPASEDELTA"/>
</dbReference>
<dbReference type="NCBIfam" id="TIGR01145">
    <property type="entry name" value="ATP_synt_delta"/>
    <property type="match status" value="1"/>
</dbReference>
<evidence type="ECO:0000256" key="2">
    <source>
        <dbReference type="ARBA" id="ARBA00022448"/>
    </source>
</evidence>
<name>A0AAJ5WVJ3_9BACT</name>
<evidence type="ECO:0000256" key="7">
    <source>
        <dbReference type="HAMAP-Rule" id="MF_01416"/>
    </source>
</evidence>
<evidence type="ECO:0000256" key="5">
    <source>
        <dbReference type="ARBA" id="ARBA00023136"/>
    </source>
</evidence>
<keyword evidence="7" id="KW-0139">CF(1)</keyword>
<comment type="similarity">
    <text evidence="7">Belongs to the ATPase delta chain family.</text>
</comment>
<dbReference type="EMBL" id="CP119311">
    <property type="protein sequence ID" value="WEK37407.1"/>
    <property type="molecule type" value="Genomic_DNA"/>
</dbReference>
<comment type="function">
    <text evidence="7">This protein is part of the stalk that links CF(0) to CF(1). It either transmits conformational changes from CF(0) to CF(1) or is implicated in proton conduction.</text>
</comment>
<accession>A0AAJ5WVJ3</accession>
<protein>
    <recommendedName>
        <fullName evidence="7">ATP synthase subunit delta</fullName>
    </recommendedName>
    <alternativeName>
        <fullName evidence="7">ATP synthase F(1) sector subunit delta</fullName>
    </alternativeName>
    <alternativeName>
        <fullName evidence="7">F-type ATPase subunit delta</fullName>
        <shortName evidence="7">F-ATPase subunit delta</shortName>
    </alternativeName>
</protein>
<dbReference type="SUPFAM" id="SSF47928">
    <property type="entry name" value="N-terminal domain of the delta subunit of the F1F0-ATP synthase"/>
    <property type="match status" value="1"/>
</dbReference>
<dbReference type="GO" id="GO:0045259">
    <property type="term" value="C:proton-transporting ATP synthase complex"/>
    <property type="evidence" value="ECO:0007669"/>
    <property type="project" value="UniProtKB-KW"/>
</dbReference>
<dbReference type="Proteomes" id="UP001220610">
    <property type="component" value="Chromosome"/>
</dbReference>
<comment type="subcellular location">
    <subcellularLocation>
        <location evidence="7">Cell membrane</location>
        <topology evidence="7">Peripheral membrane protein</topology>
    </subcellularLocation>
    <subcellularLocation>
        <location evidence="1">Membrane</location>
    </subcellularLocation>
</comment>
<keyword evidence="6 7" id="KW-0066">ATP synthesis</keyword>
<evidence type="ECO:0000313" key="8">
    <source>
        <dbReference type="EMBL" id="WEK37407.1"/>
    </source>
</evidence>
<evidence type="ECO:0000256" key="6">
    <source>
        <dbReference type="ARBA" id="ARBA00023310"/>
    </source>
</evidence>
<reference evidence="8" key="1">
    <citation type="submission" date="2023-03" db="EMBL/GenBank/DDBJ databases">
        <title>Andean soil-derived lignocellulolytic bacterial consortium as a source of novel taxa and putative plastic-active enzymes.</title>
        <authorList>
            <person name="Diaz-Garcia L."/>
            <person name="Chuvochina M."/>
            <person name="Feuerriegel G."/>
            <person name="Bunk B."/>
            <person name="Sproer C."/>
            <person name="Streit W.R."/>
            <person name="Rodriguez L.M."/>
            <person name="Overmann J."/>
            <person name="Jimenez D.J."/>
        </authorList>
    </citation>
    <scope>NUCLEOTIDE SEQUENCE</scope>
    <source>
        <strain evidence="8">MAG 7</strain>
    </source>
</reference>
<dbReference type="GO" id="GO:0046933">
    <property type="term" value="F:proton-transporting ATP synthase activity, rotational mechanism"/>
    <property type="evidence" value="ECO:0007669"/>
    <property type="project" value="UniProtKB-UniRule"/>
</dbReference>
<dbReference type="InterPro" id="IPR000711">
    <property type="entry name" value="ATPase_OSCP/dsu"/>
</dbReference>
<dbReference type="GO" id="GO:0005886">
    <property type="term" value="C:plasma membrane"/>
    <property type="evidence" value="ECO:0007669"/>
    <property type="project" value="UniProtKB-SubCell"/>
</dbReference>
<dbReference type="AlphaFoldDB" id="A0AAJ5WVJ3"/>
<dbReference type="InterPro" id="IPR026015">
    <property type="entry name" value="ATP_synth_OSCP/delta_N_sf"/>
</dbReference>
<keyword evidence="5 7" id="KW-0472">Membrane</keyword>
<dbReference type="InterPro" id="IPR020781">
    <property type="entry name" value="ATPase_OSCP/d_CS"/>
</dbReference>
<dbReference type="Pfam" id="PF00213">
    <property type="entry name" value="OSCP"/>
    <property type="match status" value="1"/>
</dbReference>
<keyword evidence="2 7" id="KW-0813">Transport</keyword>
<comment type="function">
    <text evidence="7">F(1)F(0) ATP synthase produces ATP from ADP in the presence of a proton or sodium gradient. F-type ATPases consist of two structural domains, F(1) containing the extramembraneous catalytic core and F(0) containing the membrane proton channel, linked together by a central stalk and a peripheral stalk. During catalysis, ATP synthesis in the catalytic domain of F(1) is coupled via a rotary mechanism of the central stalk subunits to proton translocation.</text>
</comment>
<gene>
    <name evidence="7 8" type="primary">atpH</name>
    <name evidence="8" type="ORF">P0Y53_07830</name>
</gene>
<dbReference type="PANTHER" id="PTHR11910">
    <property type="entry name" value="ATP SYNTHASE DELTA CHAIN"/>
    <property type="match status" value="1"/>
</dbReference>
<proteinExistence type="inferred from homology"/>
<dbReference type="PROSITE" id="PS00389">
    <property type="entry name" value="ATPASE_DELTA"/>
    <property type="match status" value="1"/>
</dbReference>
<dbReference type="HAMAP" id="MF_01416">
    <property type="entry name" value="ATP_synth_delta_bact"/>
    <property type="match status" value="1"/>
</dbReference>
<evidence type="ECO:0000256" key="4">
    <source>
        <dbReference type="ARBA" id="ARBA00023065"/>
    </source>
</evidence>
<dbReference type="Gene3D" id="1.10.520.20">
    <property type="entry name" value="N-terminal domain of the delta subunit of the F1F0-ATP synthase"/>
    <property type="match status" value="1"/>
</dbReference>
<keyword evidence="7" id="KW-1003">Cell membrane</keyword>
<evidence type="ECO:0000256" key="1">
    <source>
        <dbReference type="ARBA" id="ARBA00004370"/>
    </source>
</evidence>
<evidence type="ECO:0000256" key="3">
    <source>
        <dbReference type="ARBA" id="ARBA00022781"/>
    </source>
</evidence>
<organism evidence="8 9">
    <name type="scientific">Candidatus Pseudobacter hemicellulosilyticus</name>
    <dbReference type="NCBI Taxonomy" id="3121375"/>
    <lineage>
        <taxon>Bacteria</taxon>
        <taxon>Pseudomonadati</taxon>
        <taxon>Bacteroidota</taxon>
        <taxon>Chitinophagia</taxon>
        <taxon>Chitinophagales</taxon>
        <taxon>Chitinophagaceae</taxon>
        <taxon>Pseudobacter</taxon>
    </lineage>
</organism>